<dbReference type="PANTHER" id="PTHR21357:SF4">
    <property type="entry name" value="FAM172 FAMILY PROTEIN HOMOLOG CG10038"/>
    <property type="match status" value="1"/>
</dbReference>
<comment type="caution">
    <text evidence="2">The sequence shown here is derived from an EMBL/GenBank/DDBJ whole genome shotgun (WGS) entry which is preliminary data.</text>
</comment>
<dbReference type="AlphaFoldDB" id="A0A5B7DSP5"/>
<evidence type="ECO:0000259" key="1">
    <source>
        <dbReference type="Pfam" id="PF22749"/>
    </source>
</evidence>
<dbReference type="GO" id="GO:0031048">
    <property type="term" value="P:regulatory ncRNA-mediated heterochromatin formation"/>
    <property type="evidence" value="ECO:0007669"/>
    <property type="project" value="TreeGrafter"/>
</dbReference>
<sequence length="235" mass="26379">MTIEVYKMLESECKLKRAPVPYDVKGDEERTFIFHSEDAFTNPDKLLVLMHGSGYVKAGQWSRRLIINDSLKSGSQIPFIQEAQKEGYGVVVTNTNDNHHHELGLVRGSEHPEAHILHVWKHYIYPAKAKHIAFIVHSNGGRLVSLLEVAIEVVCTNIDNNLLLGSGPGASTYWPDAELSGTQFEIESGAQFENAYPQVEEQFNGRVFAVAMTDSNHYFERHARYVGLQKVVAGQ</sequence>
<organism evidence="2 3">
    <name type="scientific">Portunus trituberculatus</name>
    <name type="common">Swimming crab</name>
    <name type="synonym">Neptunus trituberculatus</name>
    <dbReference type="NCBI Taxonomy" id="210409"/>
    <lineage>
        <taxon>Eukaryota</taxon>
        <taxon>Metazoa</taxon>
        <taxon>Ecdysozoa</taxon>
        <taxon>Arthropoda</taxon>
        <taxon>Crustacea</taxon>
        <taxon>Multicrustacea</taxon>
        <taxon>Malacostraca</taxon>
        <taxon>Eumalacostraca</taxon>
        <taxon>Eucarida</taxon>
        <taxon>Decapoda</taxon>
        <taxon>Pleocyemata</taxon>
        <taxon>Brachyura</taxon>
        <taxon>Eubrachyura</taxon>
        <taxon>Portunoidea</taxon>
        <taxon>Portunidae</taxon>
        <taxon>Portuninae</taxon>
        <taxon>Portunus</taxon>
    </lineage>
</organism>
<dbReference type="EMBL" id="VSRR010001329">
    <property type="protein sequence ID" value="MPC24428.1"/>
    <property type="molecule type" value="Genomic_DNA"/>
</dbReference>
<accession>A0A5B7DSP5</accession>
<name>A0A5B7DSP5_PORTR</name>
<dbReference type="GO" id="GO:0005634">
    <property type="term" value="C:nucleus"/>
    <property type="evidence" value="ECO:0007669"/>
    <property type="project" value="TreeGrafter"/>
</dbReference>
<evidence type="ECO:0000313" key="2">
    <source>
        <dbReference type="EMBL" id="MPC24428.1"/>
    </source>
</evidence>
<proteinExistence type="predicted"/>
<dbReference type="InterPro" id="IPR048263">
    <property type="entry name" value="Arb2"/>
</dbReference>
<protein>
    <submittedName>
        <fullName evidence="2">Protein FAM172A</fullName>
    </submittedName>
</protein>
<keyword evidence="3" id="KW-1185">Reference proteome</keyword>
<gene>
    <name evidence="2" type="primary">Fam172a</name>
    <name evidence="2" type="ORF">E2C01_017509</name>
</gene>
<dbReference type="Pfam" id="PF22749">
    <property type="entry name" value="Arb2"/>
    <property type="match status" value="1"/>
</dbReference>
<dbReference type="GO" id="GO:0035197">
    <property type="term" value="F:siRNA binding"/>
    <property type="evidence" value="ECO:0007669"/>
    <property type="project" value="TreeGrafter"/>
</dbReference>
<dbReference type="PANTHER" id="PTHR21357">
    <property type="entry name" value="FAM172 FAMILY PROTEIN HOMOLOG CG10038"/>
    <property type="match status" value="1"/>
</dbReference>
<reference evidence="2 3" key="1">
    <citation type="submission" date="2019-05" db="EMBL/GenBank/DDBJ databases">
        <title>Another draft genome of Portunus trituberculatus and its Hox gene families provides insights of decapod evolution.</title>
        <authorList>
            <person name="Jeong J.-H."/>
            <person name="Song I."/>
            <person name="Kim S."/>
            <person name="Choi T."/>
            <person name="Kim D."/>
            <person name="Ryu S."/>
            <person name="Kim W."/>
        </authorList>
    </citation>
    <scope>NUCLEOTIDE SEQUENCE [LARGE SCALE GENOMIC DNA]</scope>
    <source>
        <tissue evidence="2">Muscle</tissue>
    </source>
</reference>
<evidence type="ECO:0000313" key="3">
    <source>
        <dbReference type="Proteomes" id="UP000324222"/>
    </source>
</evidence>
<dbReference type="InterPro" id="IPR053858">
    <property type="entry name" value="Arb2_dom"/>
</dbReference>
<dbReference type="Proteomes" id="UP000324222">
    <property type="component" value="Unassembled WGS sequence"/>
</dbReference>
<feature type="domain" description="Arb2" evidence="1">
    <location>
        <begin position="4"/>
        <end position="98"/>
    </location>
</feature>
<dbReference type="OrthoDB" id="421951at2759"/>